<dbReference type="RefSeq" id="WP_096351024.1">
    <property type="nucleotide sequence ID" value="NZ_AP017313.1"/>
</dbReference>
<keyword evidence="2" id="KW-1185">Reference proteome</keyword>
<dbReference type="PROSITE" id="PS51819">
    <property type="entry name" value="VOC"/>
    <property type="match status" value="1"/>
</dbReference>
<dbReference type="InterPro" id="IPR037523">
    <property type="entry name" value="VOC_core"/>
</dbReference>
<dbReference type="Pfam" id="PF00903">
    <property type="entry name" value="Glyoxalase"/>
    <property type="match status" value="1"/>
</dbReference>
<evidence type="ECO:0000313" key="1">
    <source>
        <dbReference type="EMBL" id="BAU53449.1"/>
    </source>
</evidence>
<name>A0A0X8X089_9SPHI</name>
<dbReference type="InterPro" id="IPR004360">
    <property type="entry name" value="Glyas_Fos-R_dOase_dom"/>
</dbReference>
<organism evidence="1 2">
    <name type="scientific">Mucilaginibacter gotjawali</name>
    <dbReference type="NCBI Taxonomy" id="1550579"/>
    <lineage>
        <taxon>Bacteria</taxon>
        <taxon>Pseudomonadati</taxon>
        <taxon>Bacteroidota</taxon>
        <taxon>Sphingobacteriia</taxon>
        <taxon>Sphingobacteriales</taxon>
        <taxon>Sphingobacteriaceae</taxon>
        <taxon>Mucilaginibacter</taxon>
    </lineage>
</organism>
<evidence type="ECO:0000313" key="2">
    <source>
        <dbReference type="Proteomes" id="UP000218263"/>
    </source>
</evidence>
<dbReference type="EMBL" id="AP017313">
    <property type="protein sequence ID" value="BAU53449.1"/>
    <property type="molecule type" value="Genomic_DNA"/>
</dbReference>
<protein>
    <submittedName>
        <fullName evidence="1">Glyoxalase-like domain protein</fullName>
    </submittedName>
</protein>
<dbReference type="CDD" id="cd07247">
    <property type="entry name" value="SgaA_N_like"/>
    <property type="match status" value="1"/>
</dbReference>
<dbReference type="AlphaFoldDB" id="A0A0X8X089"/>
<dbReference type="PANTHER" id="PTHR33993:SF2">
    <property type="entry name" value="VOC DOMAIN-CONTAINING PROTEIN"/>
    <property type="match status" value="1"/>
</dbReference>
<dbReference type="InterPro" id="IPR052164">
    <property type="entry name" value="Anthracycline_SecMetBiosynth"/>
</dbReference>
<dbReference type="PANTHER" id="PTHR33993">
    <property type="entry name" value="GLYOXALASE-RELATED"/>
    <property type="match status" value="1"/>
</dbReference>
<proteinExistence type="predicted"/>
<dbReference type="KEGG" id="mgot:MgSA37_01617"/>
<dbReference type="SUPFAM" id="SSF54593">
    <property type="entry name" value="Glyoxalase/Bleomycin resistance protein/Dihydroxybiphenyl dioxygenase"/>
    <property type="match status" value="1"/>
</dbReference>
<dbReference type="Gene3D" id="3.10.180.10">
    <property type="entry name" value="2,3-Dihydroxybiphenyl 1,2-Dioxygenase, domain 1"/>
    <property type="match status" value="1"/>
</dbReference>
<gene>
    <name evidence="1" type="ORF">MgSA37_01617</name>
</gene>
<dbReference type="InterPro" id="IPR029068">
    <property type="entry name" value="Glyas_Bleomycin-R_OHBP_Dase"/>
</dbReference>
<dbReference type="OrthoDB" id="9804235at2"/>
<reference evidence="1 2" key="1">
    <citation type="submission" date="2015-12" db="EMBL/GenBank/DDBJ databases">
        <title>Genome sequence of Mucilaginibacter gotjawali.</title>
        <authorList>
            <person name="Lee J.S."/>
            <person name="Lee K.C."/>
            <person name="Kim K.K."/>
            <person name="Lee B.W."/>
        </authorList>
    </citation>
    <scope>NUCLEOTIDE SEQUENCE [LARGE SCALE GENOMIC DNA]</scope>
    <source>
        <strain evidence="1 2">SA3-7</strain>
    </source>
</reference>
<accession>A0A0X8X089</accession>
<sequence>MDATTNALNWFEISVGDMARAKKFYEEVFSIDLHETEMMGMKMAFFPGDGMTGKVGGGLVEGPFHKPSADGAKIYLNANPDLDIALGKVEAAGGKVTMPKTKITDEIGYMAFFIDSEGNGMAMHSNN</sequence>
<dbReference type="Proteomes" id="UP000218263">
    <property type="component" value="Chromosome"/>
</dbReference>